<protein>
    <submittedName>
        <fullName evidence="3">Transporter substrate-binding domain-containing protein</fullName>
    </submittedName>
</protein>
<dbReference type="Pfam" id="PF00497">
    <property type="entry name" value="SBP_bac_3"/>
    <property type="match status" value="1"/>
</dbReference>
<keyword evidence="1" id="KW-0732">Signal</keyword>
<name>A0A5C6U1C9_9BURK</name>
<dbReference type="Gene3D" id="3.40.190.10">
    <property type="entry name" value="Periplasmic binding protein-like II"/>
    <property type="match status" value="2"/>
</dbReference>
<evidence type="ECO:0000313" key="4">
    <source>
        <dbReference type="Proteomes" id="UP000321832"/>
    </source>
</evidence>
<comment type="caution">
    <text evidence="3">The sequence shown here is derived from an EMBL/GenBank/DDBJ whole genome shotgun (WGS) entry which is preliminary data.</text>
</comment>
<reference evidence="3 4" key="1">
    <citation type="submission" date="2019-08" db="EMBL/GenBank/DDBJ databases">
        <authorList>
            <person name="Khan S.A."/>
            <person name="Jeon C.O."/>
            <person name="Jeong S.E."/>
        </authorList>
    </citation>
    <scope>NUCLEOTIDE SEQUENCE [LARGE SCALE GENOMIC DNA]</scope>
    <source>
        <strain evidence="4">IMCC1728</strain>
    </source>
</reference>
<accession>A0A5C6U1C9</accession>
<evidence type="ECO:0000256" key="1">
    <source>
        <dbReference type="ARBA" id="ARBA00022729"/>
    </source>
</evidence>
<dbReference type="PANTHER" id="PTHR35936:SF32">
    <property type="entry name" value="MEMBRANE-BOUND LYTIC MUREIN TRANSGLYCOSYLASE F"/>
    <property type="match status" value="1"/>
</dbReference>
<dbReference type="EMBL" id="VOPW01000001">
    <property type="protein sequence ID" value="TXC65586.1"/>
    <property type="molecule type" value="Genomic_DNA"/>
</dbReference>
<dbReference type="SUPFAM" id="SSF53850">
    <property type="entry name" value="Periplasmic binding protein-like II"/>
    <property type="match status" value="1"/>
</dbReference>
<dbReference type="PANTHER" id="PTHR35936">
    <property type="entry name" value="MEMBRANE-BOUND LYTIC MUREIN TRANSGLYCOSYLASE F"/>
    <property type="match status" value="1"/>
</dbReference>
<gene>
    <name evidence="3" type="ORF">FSC37_04285</name>
</gene>
<proteinExistence type="predicted"/>
<dbReference type="Proteomes" id="UP000321832">
    <property type="component" value="Unassembled WGS sequence"/>
</dbReference>
<dbReference type="AlphaFoldDB" id="A0A5C6U1C9"/>
<dbReference type="InterPro" id="IPR001638">
    <property type="entry name" value="Solute-binding_3/MltF_N"/>
</dbReference>
<keyword evidence="4" id="KW-1185">Reference proteome</keyword>
<sequence>MCAALATAAQAQWPGPSQPVRVAPERDYGPFVFQRDDGAIDGLSIEMLRLLQQRIGLTLQMLPARPLNDQLQALRQRDADLVSSLRATPERGAYALFTLPYVSVPAVLVMRTGEAERSLAAMSGEAIAVGQGFAVEPVMRQRYPRVPGRA</sequence>
<organism evidence="3 4">
    <name type="scientific">Piscinibacter aquaticus</name>
    <dbReference type="NCBI Taxonomy" id="392597"/>
    <lineage>
        <taxon>Bacteria</taxon>
        <taxon>Pseudomonadati</taxon>
        <taxon>Pseudomonadota</taxon>
        <taxon>Betaproteobacteria</taxon>
        <taxon>Burkholderiales</taxon>
        <taxon>Sphaerotilaceae</taxon>
        <taxon>Piscinibacter</taxon>
    </lineage>
</organism>
<evidence type="ECO:0000259" key="2">
    <source>
        <dbReference type="Pfam" id="PF00497"/>
    </source>
</evidence>
<evidence type="ECO:0000313" key="3">
    <source>
        <dbReference type="EMBL" id="TXC65586.1"/>
    </source>
</evidence>
<feature type="domain" description="Solute-binding protein family 3/N-terminal" evidence="2">
    <location>
        <begin position="20"/>
        <end position="115"/>
    </location>
</feature>